<dbReference type="EMBL" id="MU001641">
    <property type="protein sequence ID" value="KAF2479367.1"/>
    <property type="molecule type" value="Genomic_DNA"/>
</dbReference>
<keyword evidence="1" id="KW-0472">Membrane</keyword>
<keyword evidence="1" id="KW-1133">Transmembrane helix</keyword>
<keyword evidence="3" id="KW-1185">Reference proteome</keyword>
<gene>
    <name evidence="2" type="ORF">BDY17DRAFT_303744</name>
</gene>
<sequence length="350" mass="37380">MSRYYSGGYDRLDDPDWNPNLDASESAVNLGSYEPVHAHEDDAAPLNRDTAYQPAVPATYLDSKYPPRGVKGWKSKTWDRWTGRKKIIVASSVIAAVVVIIAVVVGVSVAETEGSPFSYTQSFANVTNVNAFASGGAVHGSPVAHDGIGAGEDTYTYYSGDASNFPNNTKWMSYQKMWSNNLNTISGSCTTLGDGADDTAKEIEYIAQSIRNRSIVSLVDHRLILAVILQESGGCVHAGQTTSYSGVRNPGLMQSHDGHSYNPSHSQLSILAMIQDGVQGTDKGEGLVQLLNQYGNPYEAARVYNSGYIPKSGNLSEAAGATACYVSDIANRLTGWTTAPNTCPGQMGTA</sequence>
<proteinExistence type="predicted"/>
<evidence type="ECO:0000256" key="1">
    <source>
        <dbReference type="SAM" id="Phobius"/>
    </source>
</evidence>
<dbReference type="OrthoDB" id="1193027at2759"/>
<reference evidence="2" key="1">
    <citation type="journal article" date="2020" name="Stud. Mycol.">
        <title>101 Dothideomycetes genomes: a test case for predicting lifestyles and emergence of pathogens.</title>
        <authorList>
            <person name="Haridas S."/>
            <person name="Albert R."/>
            <person name="Binder M."/>
            <person name="Bloem J."/>
            <person name="Labutti K."/>
            <person name="Salamov A."/>
            <person name="Andreopoulos B."/>
            <person name="Baker S."/>
            <person name="Barry K."/>
            <person name="Bills G."/>
            <person name="Bluhm B."/>
            <person name="Cannon C."/>
            <person name="Castanera R."/>
            <person name="Culley D."/>
            <person name="Daum C."/>
            <person name="Ezra D."/>
            <person name="Gonzalez J."/>
            <person name="Henrissat B."/>
            <person name="Kuo A."/>
            <person name="Liang C."/>
            <person name="Lipzen A."/>
            <person name="Lutzoni F."/>
            <person name="Magnuson J."/>
            <person name="Mondo S."/>
            <person name="Nolan M."/>
            <person name="Ohm R."/>
            <person name="Pangilinan J."/>
            <person name="Park H.-J."/>
            <person name="Ramirez L."/>
            <person name="Alfaro M."/>
            <person name="Sun H."/>
            <person name="Tritt A."/>
            <person name="Yoshinaga Y."/>
            <person name="Zwiers L.-H."/>
            <person name="Turgeon B."/>
            <person name="Goodwin S."/>
            <person name="Spatafora J."/>
            <person name="Crous P."/>
            <person name="Grigoriev I."/>
        </authorList>
    </citation>
    <scope>NUCLEOTIDE SEQUENCE</scope>
    <source>
        <strain evidence="2">CBS 113389</strain>
    </source>
</reference>
<keyword evidence="1" id="KW-0812">Transmembrane</keyword>
<dbReference type="InterPro" id="IPR023346">
    <property type="entry name" value="Lysozyme-like_dom_sf"/>
</dbReference>
<feature type="transmembrane region" description="Helical" evidence="1">
    <location>
        <begin position="87"/>
        <end position="110"/>
    </location>
</feature>
<dbReference type="Proteomes" id="UP000799767">
    <property type="component" value="Unassembled WGS sequence"/>
</dbReference>
<dbReference type="RefSeq" id="XP_033585937.1">
    <property type="nucleotide sequence ID" value="XM_033734627.1"/>
</dbReference>
<evidence type="ECO:0000313" key="3">
    <source>
        <dbReference type="Proteomes" id="UP000799767"/>
    </source>
</evidence>
<protein>
    <recommendedName>
        <fullName evidence="4">Transglycosylase SLT domain-containing protein</fullName>
    </recommendedName>
</protein>
<dbReference type="AlphaFoldDB" id="A0A6A6PJC0"/>
<dbReference type="SUPFAM" id="SSF53955">
    <property type="entry name" value="Lysozyme-like"/>
    <property type="match status" value="1"/>
</dbReference>
<dbReference type="GeneID" id="54475629"/>
<accession>A0A6A6PJC0</accession>
<evidence type="ECO:0008006" key="4">
    <source>
        <dbReference type="Google" id="ProtNLM"/>
    </source>
</evidence>
<organism evidence="2 3">
    <name type="scientific">Neohortaea acidophila</name>
    <dbReference type="NCBI Taxonomy" id="245834"/>
    <lineage>
        <taxon>Eukaryota</taxon>
        <taxon>Fungi</taxon>
        <taxon>Dikarya</taxon>
        <taxon>Ascomycota</taxon>
        <taxon>Pezizomycotina</taxon>
        <taxon>Dothideomycetes</taxon>
        <taxon>Dothideomycetidae</taxon>
        <taxon>Mycosphaerellales</taxon>
        <taxon>Teratosphaeriaceae</taxon>
        <taxon>Neohortaea</taxon>
    </lineage>
</organism>
<name>A0A6A6PJC0_9PEZI</name>
<evidence type="ECO:0000313" key="2">
    <source>
        <dbReference type="EMBL" id="KAF2479367.1"/>
    </source>
</evidence>